<proteinExistence type="predicted"/>
<sequence>MNVVVALILFSAAVTFLAVKTRAAGVALLSGVFCALLLCAVVTGLPGAIADGTQFVGNQGAEIANAATSGDSSR</sequence>
<organism evidence="2 3">
    <name type="scientific">Actinomycetospora lemnae</name>
    <dbReference type="NCBI Taxonomy" id="3019891"/>
    <lineage>
        <taxon>Bacteria</taxon>
        <taxon>Bacillati</taxon>
        <taxon>Actinomycetota</taxon>
        <taxon>Actinomycetes</taxon>
        <taxon>Pseudonocardiales</taxon>
        <taxon>Pseudonocardiaceae</taxon>
        <taxon>Actinomycetospora</taxon>
    </lineage>
</organism>
<comment type="caution">
    <text evidence="2">The sequence shown here is derived from an EMBL/GenBank/DDBJ whole genome shotgun (WGS) entry which is preliminary data.</text>
</comment>
<dbReference type="EMBL" id="JAQZAO010000007">
    <property type="protein sequence ID" value="MDD7967300.1"/>
    <property type="molecule type" value="Genomic_DNA"/>
</dbReference>
<evidence type="ECO:0000313" key="3">
    <source>
        <dbReference type="Proteomes" id="UP001300763"/>
    </source>
</evidence>
<dbReference type="Proteomes" id="UP001300763">
    <property type="component" value="Unassembled WGS sequence"/>
</dbReference>
<reference evidence="2 3" key="1">
    <citation type="submission" date="2023-02" db="EMBL/GenBank/DDBJ databases">
        <title>Genome sequencing required for Actinomycetospora new species description.</title>
        <authorList>
            <person name="Saimee Y."/>
            <person name="Duangmal K."/>
        </authorList>
    </citation>
    <scope>NUCLEOTIDE SEQUENCE [LARGE SCALE GENOMIC DNA]</scope>
    <source>
        <strain evidence="2 3">DW7H6</strain>
    </source>
</reference>
<evidence type="ECO:0000256" key="1">
    <source>
        <dbReference type="SAM" id="Phobius"/>
    </source>
</evidence>
<dbReference type="RefSeq" id="WP_274201822.1">
    <property type="nucleotide sequence ID" value="NZ_JAQZAO010000007.1"/>
</dbReference>
<gene>
    <name evidence="2" type="ORF">PGB27_18340</name>
</gene>
<evidence type="ECO:0000313" key="2">
    <source>
        <dbReference type="EMBL" id="MDD7967300.1"/>
    </source>
</evidence>
<keyword evidence="3" id="KW-1185">Reference proteome</keyword>
<keyword evidence="1" id="KW-1133">Transmembrane helix</keyword>
<protein>
    <submittedName>
        <fullName evidence="2">Uncharacterized protein</fullName>
    </submittedName>
</protein>
<feature type="transmembrane region" description="Helical" evidence="1">
    <location>
        <begin position="28"/>
        <end position="49"/>
    </location>
</feature>
<keyword evidence="1" id="KW-0472">Membrane</keyword>
<keyword evidence="1" id="KW-0812">Transmembrane</keyword>
<accession>A0ABT5SWR3</accession>
<name>A0ABT5SWR3_9PSEU</name>